<proteinExistence type="predicted"/>
<dbReference type="Proteomes" id="UP000199702">
    <property type="component" value="Unassembled WGS sequence"/>
</dbReference>
<keyword evidence="3" id="KW-1185">Reference proteome</keyword>
<organism evidence="2 3">
    <name type="scientific">Flavobacterium terrigena</name>
    <dbReference type="NCBI Taxonomy" id="402734"/>
    <lineage>
        <taxon>Bacteria</taxon>
        <taxon>Pseudomonadati</taxon>
        <taxon>Bacteroidota</taxon>
        <taxon>Flavobacteriia</taxon>
        <taxon>Flavobacteriales</taxon>
        <taxon>Flavobacteriaceae</taxon>
        <taxon>Flavobacterium</taxon>
    </lineage>
</organism>
<dbReference type="RefSeq" id="WP_091308475.1">
    <property type="nucleotide sequence ID" value="NZ_CBCSJU010000001.1"/>
</dbReference>
<reference evidence="3" key="1">
    <citation type="submission" date="2016-10" db="EMBL/GenBank/DDBJ databases">
        <authorList>
            <person name="Varghese N."/>
            <person name="Submissions S."/>
        </authorList>
    </citation>
    <scope>NUCLEOTIDE SEQUENCE [LARGE SCALE GENOMIC DNA]</scope>
    <source>
        <strain evidence="3">DSM 17934</strain>
    </source>
</reference>
<evidence type="ECO:0000313" key="3">
    <source>
        <dbReference type="Proteomes" id="UP000199702"/>
    </source>
</evidence>
<dbReference type="SUPFAM" id="SSF53955">
    <property type="entry name" value="Lysozyme-like"/>
    <property type="match status" value="1"/>
</dbReference>
<keyword evidence="1" id="KW-0472">Membrane</keyword>
<keyword evidence="1" id="KW-1133">Transmembrane helix</keyword>
<sequence>MRKDIIYFGVAIAFIAIISSGFKAFKDESVDGFHIEDTEVYDYRVPSKDESLKSNYNIPFTGKTFTGFKQALAVKESAGLYDLVNAYGYMGKYQFGRSTLRNVGVYDFKNFLNNPALQEEAIEALLSINKWELRKEIRNYSGRVINGIKITESGLLAAAHLAGASSVKTYLRSNGKNGFKDGFGTSLKSYIKKFNGYDTSNINPNRFAKVIL</sequence>
<evidence type="ECO:0000313" key="2">
    <source>
        <dbReference type="EMBL" id="SEI47981.1"/>
    </source>
</evidence>
<dbReference type="STRING" id="402734.SAMN05660918_0847"/>
<keyword evidence="1" id="KW-0812">Transmembrane</keyword>
<dbReference type="OrthoDB" id="1143238at2"/>
<protein>
    <recommendedName>
        <fullName evidence="4">Peptidoglycan-binding protein LysM</fullName>
    </recommendedName>
</protein>
<gene>
    <name evidence="2" type="ORF">SAMN05660918_0847</name>
</gene>
<dbReference type="InterPro" id="IPR023346">
    <property type="entry name" value="Lysozyme-like_dom_sf"/>
</dbReference>
<name>A0A1H6QWA2_9FLAO</name>
<feature type="transmembrane region" description="Helical" evidence="1">
    <location>
        <begin position="6"/>
        <end position="25"/>
    </location>
</feature>
<dbReference type="AlphaFoldDB" id="A0A1H6QWA2"/>
<dbReference type="EMBL" id="FNYA01000001">
    <property type="protein sequence ID" value="SEI47981.1"/>
    <property type="molecule type" value="Genomic_DNA"/>
</dbReference>
<evidence type="ECO:0008006" key="4">
    <source>
        <dbReference type="Google" id="ProtNLM"/>
    </source>
</evidence>
<evidence type="ECO:0000256" key="1">
    <source>
        <dbReference type="SAM" id="Phobius"/>
    </source>
</evidence>
<accession>A0A1H6QWA2</accession>